<dbReference type="Pfam" id="PF00440">
    <property type="entry name" value="TetR_N"/>
    <property type="match status" value="1"/>
</dbReference>
<gene>
    <name evidence="7" type="ORF">ACFQZM_13515</name>
</gene>
<dbReference type="EMBL" id="JBHTGP010000006">
    <property type="protein sequence ID" value="MFD0685524.1"/>
    <property type="molecule type" value="Genomic_DNA"/>
</dbReference>
<evidence type="ECO:0000256" key="4">
    <source>
        <dbReference type="PROSITE-ProRule" id="PRU00335"/>
    </source>
</evidence>
<evidence type="ECO:0000256" key="2">
    <source>
        <dbReference type="ARBA" id="ARBA00023125"/>
    </source>
</evidence>
<evidence type="ECO:0000313" key="8">
    <source>
        <dbReference type="Proteomes" id="UP001597063"/>
    </source>
</evidence>
<dbReference type="PROSITE" id="PS50977">
    <property type="entry name" value="HTH_TETR_2"/>
    <property type="match status" value="1"/>
</dbReference>
<proteinExistence type="predicted"/>
<protein>
    <submittedName>
        <fullName evidence="7">TetR/AcrR family transcriptional regulator</fullName>
    </submittedName>
</protein>
<dbReference type="Gene3D" id="1.10.357.10">
    <property type="entry name" value="Tetracycline Repressor, domain 2"/>
    <property type="match status" value="1"/>
</dbReference>
<dbReference type="RefSeq" id="WP_131755522.1">
    <property type="nucleotide sequence ID" value="NZ_CAACUY010000006.1"/>
</dbReference>
<accession>A0ABW2XGL1</accession>
<reference evidence="8" key="1">
    <citation type="journal article" date="2019" name="Int. J. Syst. Evol. Microbiol.">
        <title>The Global Catalogue of Microorganisms (GCM) 10K type strain sequencing project: providing services to taxonomists for standard genome sequencing and annotation.</title>
        <authorList>
            <consortium name="The Broad Institute Genomics Platform"/>
            <consortium name="The Broad Institute Genome Sequencing Center for Infectious Disease"/>
            <person name="Wu L."/>
            <person name="Ma J."/>
        </authorList>
    </citation>
    <scope>NUCLEOTIDE SEQUENCE [LARGE SCALE GENOMIC DNA]</scope>
    <source>
        <strain evidence="8">JCM 9371</strain>
    </source>
</reference>
<dbReference type="InterPro" id="IPR001647">
    <property type="entry name" value="HTH_TetR"/>
</dbReference>
<evidence type="ECO:0000256" key="3">
    <source>
        <dbReference type="ARBA" id="ARBA00023163"/>
    </source>
</evidence>
<dbReference type="PRINTS" id="PR00455">
    <property type="entry name" value="HTHTETR"/>
</dbReference>
<organism evidence="7 8">
    <name type="scientific">Actinomadura fibrosa</name>
    <dbReference type="NCBI Taxonomy" id="111802"/>
    <lineage>
        <taxon>Bacteria</taxon>
        <taxon>Bacillati</taxon>
        <taxon>Actinomycetota</taxon>
        <taxon>Actinomycetes</taxon>
        <taxon>Streptosporangiales</taxon>
        <taxon>Thermomonosporaceae</taxon>
        <taxon>Actinomadura</taxon>
    </lineage>
</organism>
<keyword evidence="3" id="KW-0804">Transcription</keyword>
<feature type="domain" description="HTH tetR-type" evidence="6">
    <location>
        <begin position="45"/>
        <end position="105"/>
    </location>
</feature>
<evidence type="ECO:0000256" key="1">
    <source>
        <dbReference type="ARBA" id="ARBA00023015"/>
    </source>
</evidence>
<feature type="region of interest" description="Disordered" evidence="5">
    <location>
        <begin position="1"/>
        <end position="38"/>
    </location>
</feature>
<dbReference type="Proteomes" id="UP001597063">
    <property type="component" value="Unassembled WGS sequence"/>
</dbReference>
<keyword evidence="8" id="KW-1185">Reference proteome</keyword>
<keyword evidence="2 4" id="KW-0238">DNA-binding</keyword>
<dbReference type="SUPFAM" id="SSF46689">
    <property type="entry name" value="Homeodomain-like"/>
    <property type="match status" value="1"/>
</dbReference>
<evidence type="ECO:0000256" key="5">
    <source>
        <dbReference type="SAM" id="MobiDB-lite"/>
    </source>
</evidence>
<dbReference type="PANTHER" id="PTHR30055:SF234">
    <property type="entry name" value="HTH-TYPE TRANSCRIPTIONAL REGULATOR BETI"/>
    <property type="match status" value="1"/>
</dbReference>
<comment type="caution">
    <text evidence="7">The sequence shown here is derived from an EMBL/GenBank/DDBJ whole genome shotgun (WGS) entry which is preliminary data.</text>
</comment>
<dbReference type="InterPro" id="IPR009057">
    <property type="entry name" value="Homeodomain-like_sf"/>
</dbReference>
<evidence type="ECO:0000313" key="7">
    <source>
        <dbReference type="EMBL" id="MFD0685524.1"/>
    </source>
</evidence>
<dbReference type="InterPro" id="IPR050109">
    <property type="entry name" value="HTH-type_TetR-like_transc_reg"/>
</dbReference>
<sequence>MTPRQPGTPENSGQDMLLPGSRSALDPGRAIKPGRHGLSPEAVADIQRERLIDAFVQVVSERGFAHTTIGRVTEAAGVTKKTFYAHFADLDACFLAAYERGIDILLGRMLEVYAAAPSWPEGIRAALRALLAILAREPRFARASLVEVNAAGPRVRHASIGTLARFRAFFTDPAYGLPPVPVPVVDAIVGGIHTAIYIQLETGEAERLPSLLPSLTYFALLPLIGREAAAPYLTDTD</sequence>
<keyword evidence="1" id="KW-0805">Transcription regulation</keyword>
<feature type="DNA-binding region" description="H-T-H motif" evidence="4">
    <location>
        <begin position="68"/>
        <end position="87"/>
    </location>
</feature>
<dbReference type="PANTHER" id="PTHR30055">
    <property type="entry name" value="HTH-TYPE TRANSCRIPTIONAL REGULATOR RUTR"/>
    <property type="match status" value="1"/>
</dbReference>
<evidence type="ECO:0000259" key="6">
    <source>
        <dbReference type="PROSITE" id="PS50977"/>
    </source>
</evidence>
<name>A0ABW2XGL1_9ACTN</name>